<sequence length="127" mass="13782">MRPNSRCRRERPSSHAHPDPRAAPPPEAVRPRSPGRARRIGTCSPAAPPRRPGRYGHRPLPGPTGRRTRHEGGASGGPGDQESQQRRREHMGRHGTGGDERDGHKDKGKQGTFVDPAKDGKGEDSGK</sequence>
<reference evidence="2 3" key="1">
    <citation type="journal article" date="2019" name="Int. J. Syst. Evol. Microbiol.">
        <title>The Global Catalogue of Microorganisms (GCM) 10K type strain sequencing project: providing services to taxonomists for standard genome sequencing and annotation.</title>
        <authorList>
            <consortium name="The Broad Institute Genomics Platform"/>
            <consortium name="The Broad Institute Genome Sequencing Center for Infectious Disease"/>
            <person name="Wu L."/>
            <person name="Ma J."/>
        </authorList>
    </citation>
    <scope>NUCLEOTIDE SEQUENCE [LARGE SCALE GENOMIC DNA]</scope>
    <source>
        <strain evidence="2 3">JCM 3146</strain>
    </source>
</reference>
<dbReference type="Proteomes" id="UP001501822">
    <property type="component" value="Unassembled WGS sequence"/>
</dbReference>
<dbReference type="EMBL" id="BAAABM010000037">
    <property type="protein sequence ID" value="GAA0348448.1"/>
    <property type="molecule type" value="Genomic_DNA"/>
</dbReference>
<feature type="compositionally biased region" description="Basic and acidic residues" evidence="1">
    <location>
        <begin position="10"/>
        <end position="20"/>
    </location>
</feature>
<accession>A0ABN0WWB4</accession>
<proteinExistence type="predicted"/>
<feature type="compositionally biased region" description="Basic and acidic residues" evidence="1">
    <location>
        <begin position="96"/>
        <end position="109"/>
    </location>
</feature>
<name>A0ABN0WWB4_9ACTN</name>
<protein>
    <submittedName>
        <fullName evidence="2">Uncharacterized protein</fullName>
    </submittedName>
</protein>
<evidence type="ECO:0000313" key="3">
    <source>
        <dbReference type="Proteomes" id="UP001501822"/>
    </source>
</evidence>
<evidence type="ECO:0000256" key="1">
    <source>
        <dbReference type="SAM" id="MobiDB-lite"/>
    </source>
</evidence>
<comment type="caution">
    <text evidence="2">The sequence shown here is derived from an EMBL/GenBank/DDBJ whole genome shotgun (WGS) entry which is preliminary data.</text>
</comment>
<feature type="region of interest" description="Disordered" evidence="1">
    <location>
        <begin position="1"/>
        <end position="127"/>
    </location>
</feature>
<evidence type="ECO:0000313" key="2">
    <source>
        <dbReference type="EMBL" id="GAA0348448.1"/>
    </source>
</evidence>
<gene>
    <name evidence="2" type="ORF">GCM10010151_42660</name>
</gene>
<feature type="compositionally biased region" description="Basic and acidic residues" evidence="1">
    <location>
        <begin position="116"/>
        <end position="127"/>
    </location>
</feature>
<organism evidence="2 3">
    <name type="scientific">Actinoallomurus spadix</name>
    <dbReference type="NCBI Taxonomy" id="79912"/>
    <lineage>
        <taxon>Bacteria</taxon>
        <taxon>Bacillati</taxon>
        <taxon>Actinomycetota</taxon>
        <taxon>Actinomycetes</taxon>
        <taxon>Streptosporangiales</taxon>
        <taxon>Thermomonosporaceae</taxon>
        <taxon>Actinoallomurus</taxon>
    </lineage>
</organism>
<keyword evidence="3" id="KW-1185">Reference proteome</keyword>